<sequence>MISISNIGEAFAGGASAPAPAGELSRLDILSSVAKLDSLKDISSLEELSQNEPTVIELLNHYSKLSGETPAIAQAARDVVVACRQSQSHSKPGKSEAQGAGSFDRLIYLLDRYLDYCSSINLTAWPIDHLKVSIWIKNDVTLTTNSTRMKPLRKTVRCYVTSLESIRTKTLDLFKGIHSAVHLMKSNIILEILNSLSVERDNLEERLGGCIASGEHLSLDDEAQSERELLLSEIRSRSGDEHAEQALDLVKASRGGEQSESGGKPRGKAADPHIHTLLRYRNYCFLNKIPMWPIDSPRVALWLKESVLVGDPRNKSKKSTTVSFRTVQVYLSRLEYARLKTEHLFDASPNHGGSLYRSKEIVEILNELNSPKRAQSDKMGQEADDLVTRRIIKSEDSAPASRSSSQDAEESSMSPQTTEASPPPKRASLPSLFKSFPSSHWANSKKRRLSTTRNFSPRKNARMDIENSSGLQLANSERALYAEPRVALRDSNGRRTPSLRSEAGQTKLPRDANDGATAPGSPTACNSIFPSIPSISEWFSPPPSPAKNRKGCISFILCSDEESEQSNTTASSYEAVTPCGTPSRSATNKVLLMTPSRLLESPTCHRFWTNPWVERASMKTVANNTAIFFLMTIVYHVSIVSVINQSVF</sequence>
<reference evidence="2 3" key="1">
    <citation type="submission" date="2017-11" db="EMBL/GenBank/DDBJ databases">
        <title>De novo assembly and phasing of dikaryotic genomes from two isolates of Puccinia coronata f. sp. avenae, the causal agent of oat crown rust.</title>
        <authorList>
            <person name="Miller M.E."/>
            <person name="Zhang Y."/>
            <person name="Omidvar V."/>
            <person name="Sperschneider J."/>
            <person name="Schwessinger B."/>
            <person name="Raley C."/>
            <person name="Palmer J.M."/>
            <person name="Garnica D."/>
            <person name="Upadhyaya N."/>
            <person name="Rathjen J."/>
            <person name="Taylor J.M."/>
            <person name="Park R.F."/>
            <person name="Dodds P.N."/>
            <person name="Hirsch C.D."/>
            <person name="Kianian S.F."/>
            <person name="Figueroa M."/>
        </authorList>
    </citation>
    <scope>NUCLEOTIDE SEQUENCE [LARGE SCALE GENOMIC DNA]</scope>
    <source>
        <strain evidence="2">12SD80</strain>
    </source>
</reference>
<evidence type="ECO:0000313" key="2">
    <source>
        <dbReference type="EMBL" id="PLW05286.1"/>
    </source>
</evidence>
<feature type="region of interest" description="Disordered" evidence="1">
    <location>
        <begin position="486"/>
        <end position="523"/>
    </location>
</feature>
<proteinExistence type="predicted"/>
<feature type="compositionally biased region" description="Low complexity" evidence="1">
    <location>
        <begin position="397"/>
        <end position="414"/>
    </location>
</feature>
<name>A0A2N5RWB0_9BASI</name>
<feature type="region of interest" description="Disordered" evidence="1">
    <location>
        <begin position="250"/>
        <end position="270"/>
    </location>
</feature>
<dbReference type="Proteomes" id="UP000235392">
    <property type="component" value="Unassembled WGS sequence"/>
</dbReference>
<accession>A0A2N5RWB0</accession>
<evidence type="ECO:0000256" key="1">
    <source>
        <dbReference type="SAM" id="MobiDB-lite"/>
    </source>
</evidence>
<gene>
    <name evidence="2" type="ORF">PCASD_25986</name>
</gene>
<dbReference type="AlphaFoldDB" id="A0A2N5RWB0"/>
<feature type="compositionally biased region" description="Low complexity" evidence="1">
    <location>
        <begin position="428"/>
        <end position="439"/>
    </location>
</feature>
<evidence type="ECO:0000313" key="3">
    <source>
        <dbReference type="Proteomes" id="UP000235392"/>
    </source>
</evidence>
<comment type="caution">
    <text evidence="2">The sequence shown here is derived from an EMBL/GenBank/DDBJ whole genome shotgun (WGS) entry which is preliminary data.</text>
</comment>
<dbReference type="EMBL" id="PGCI01001365">
    <property type="protein sequence ID" value="PLW05286.1"/>
    <property type="molecule type" value="Genomic_DNA"/>
</dbReference>
<protein>
    <submittedName>
        <fullName evidence="2">Uncharacterized protein</fullName>
    </submittedName>
</protein>
<feature type="region of interest" description="Disordered" evidence="1">
    <location>
        <begin position="391"/>
        <end position="470"/>
    </location>
</feature>
<organism evidence="2 3">
    <name type="scientific">Puccinia coronata f. sp. avenae</name>
    <dbReference type="NCBI Taxonomy" id="200324"/>
    <lineage>
        <taxon>Eukaryota</taxon>
        <taxon>Fungi</taxon>
        <taxon>Dikarya</taxon>
        <taxon>Basidiomycota</taxon>
        <taxon>Pucciniomycotina</taxon>
        <taxon>Pucciniomycetes</taxon>
        <taxon>Pucciniales</taxon>
        <taxon>Pucciniaceae</taxon>
        <taxon>Puccinia</taxon>
    </lineage>
</organism>